<comment type="caution">
    <text evidence="1">The sequence shown here is derived from an EMBL/GenBank/DDBJ whole genome shotgun (WGS) entry which is preliminary data.</text>
</comment>
<evidence type="ECO:0000313" key="2">
    <source>
        <dbReference type="Proteomes" id="UP000186922"/>
    </source>
</evidence>
<protein>
    <submittedName>
        <fullName evidence="1">Uncharacterized protein</fullName>
    </submittedName>
</protein>
<sequence>MSNRKEAVLALCQRELPLTLLSQKRDAQTPNNQYLSMGDSAWTCGFGEPTESKVRHSSGAVSMAAIWAP</sequence>
<organism evidence="1 2">
    <name type="scientific">Ramazzottius varieornatus</name>
    <name type="common">Water bear</name>
    <name type="synonym">Tardigrade</name>
    <dbReference type="NCBI Taxonomy" id="947166"/>
    <lineage>
        <taxon>Eukaryota</taxon>
        <taxon>Metazoa</taxon>
        <taxon>Ecdysozoa</taxon>
        <taxon>Tardigrada</taxon>
        <taxon>Eutardigrada</taxon>
        <taxon>Parachela</taxon>
        <taxon>Hypsibioidea</taxon>
        <taxon>Ramazzottiidae</taxon>
        <taxon>Ramazzottius</taxon>
    </lineage>
</organism>
<dbReference type="EMBL" id="BDGG01000007">
    <property type="protein sequence ID" value="GAV01663.1"/>
    <property type="molecule type" value="Genomic_DNA"/>
</dbReference>
<proteinExistence type="predicted"/>
<name>A0A1D1VND3_RAMVA</name>
<keyword evidence="2" id="KW-1185">Reference proteome</keyword>
<evidence type="ECO:0000313" key="1">
    <source>
        <dbReference type="EMBL" id="GAV01663.1"/>
    </source>
</evidence>
<accession>A0A1D1VND3</accession>
<dbReference type="Proteomes" id="UP000186922">
    <property type="component" value="Unassembled WGS sequence"/>
</dbReference>
<dbReference type="AlphaFoldDB" id="A0A1D1VND3"/>
<reference evidence="1 2" key="1">
    <citation type="journal article" date="2016" name="Nat. Commun.">
        <title>Extremotolerant tardigrade genome and improved radiotolerance of human cultured cells by tardigrade-unique protein.</title>
        <authorList>
            <person name="Hashimoto T."/>
            <person name="Horikawa D.D."/>
            <person name="Saito Y."/>
            <person name="Kuwahara H."/>
            <person name="Kozuka-Hata H."/>
            <person name="Shin-I T."/>
            <person name="Minakuchi Y."/>
            <person name="Ohishi K."/>
            <person name="Motoyama A."/>
            <person name="Aizu T."/>
            <person name="Enomoto A."/>
            <person name="Kondo K."/>
            <person name="Tanaka S."/>
            <person name="Hara Y."/>
            <person name="Koshikawa S."/>
            <person name="Sagara H."/>
            <person name="Miura T."/>
            <person name="Yokobori S."/>
            <person name="Miyagawa K."/>
            <person name="Suzuki Y."/>
            <person name="Kubo T."/>
            <person name="Oyama M."/>
            <person name="Kohara Y."/>
            <person name="Fujiyama A."/>
            <person name="Arakawa K."/>
            <person name="Katayama T."/>
            <person name="Toyoda A."/>
            <person name="Kunieda T."/>
        </authorList>
    </citation>
    <scope>NUCLEOTIDE SEQUENCE [LARGE SCALE GENOMIC DNA]</scope>
    <source>
        <strain evidence="1 2">YOKOZUNA-1</strain>
    </source>
</reference>
<gene>
    <name evidence="1" type="primary">RvY_12341-1</name>
    <name evidence="1" type="synonym">RvY_12341.1</name>
    <name evidence="1" type="ORF">RvY_12341</name>
</gene>